<keyword evidence="1" id="KW-0812">Transmembrane</keyword>
<dbReference type="Gene3D" id="1.10.1760.20">
    <property type="match status" value="1"/>
</dbReference>
<name>A0A2M8LDM3_9BACT</name>
<evidence type="ECO:0008006" key="4">
    <source>
        <dbReference type="Google" id="ProtNLM"/>
    </source>
</evidence>
<organism evidence="2 3">
    <name type="scientific">Candidatus Uhrbacteria bacterium CG10_big_fil_rev_8_21_14_0_10_48_11</name>
    <dbReference type="NCBI Taxonomy" id="1975037"/>
    <lineage>
        <taxon>Bacteria</taxon>
        <taxon>Candidatus Uhriibacteriota</taxon>
    </lineage>
</organism>
<proteinExistence type="predicted"/>
<comment type="caution">
    <text evidence="2">The sequence shown here is derived from an EMBL/GenBank/DDBJ whole genome shotgun (WGS) entry which is preliminary data.</text>
</comment>
<protein>
    <recommendedName>
        <fullName evidence="4">Rod shape-determining protein MreD</fullName>
    </recommendedName>
</protein>
<feature type="transmembrane region" description="Helical" evidence="1">
    <location>
        <begin position="134"/>
        <end position="156"/>
    </location>
</feature>
<keyword evidence="1" id="KW-1133">Transmembrane helix</keyword>
<dbReference type="EMBL" id="PFET01000015">
    <property type="protein sequence ID" value="PJE75476.1"/>
    <property type="molecule type" value="Genomic_DNA"/>
</dbReference>
<evidence type="ECO:0000313" key="2">
    <source>
        <dbReference type="EMBL" id="PJE75476.1"/>
    </source>
</evidence>
<sequence length="179" mass="19883">MQQFQQSLKYAIGLATVIALRLIPHPPNVEPIMSTMMPFSKRWGWLSGLVFGVLVILSYDLLTGTLGVWSISTAGTYGLIGVLAGLYLKGKENSVRHYVSFAIFATFLYDAITGLVFGVLIFHESFMVTLLGQIPFTIYHLFGNIVLSALLSPLLYKWVIANPKLEVRYVFGYEPAATK</sequence>
<feature type="transmembrane region" description="Helical" evidence="1">
    <location>
        <begin position="43"/>
        <end position="62"/>
    </location>
</feature>
<feature type="transmembrane region" description="Helical" evidence="1">
    <location>
        <begin position="68"/>
        <end position="88"/>
    </location>
</feature>
<reference evidence="2 3" key="1">
    <citation type="submission" date="2017-09" db="EMBL/GenBank/DDBJ databases">
        <title>Depth-based differentiation of microbial function through sediment-hosted aquifers and enrichment of novel symbionts in the deep terrestrial subsurface.</title>
        <authorList>
            <person name="Probst A.J."/>
            <person name="Ladd B."/>
            <person name="Jarett J.K."/>
            <person name="Geller-Mcgrath D.E."/>
            <person name="Sieber C.M."/>
            <person name="Emerson J.B."/>
            <person name="Anantharaman K."/>
            <person name="Thomas B.C."/>
            <person name="Malmstrom R."/>
            <person name="Stieglmeier M."/>
            <person name="Klingl A."/>
            <person name="Woyke T."/>
            <person name="Ryan C.M."/>
            <person name="Banfield J.F."/>
        </authorList>
    </citation>
    <scope>NUCLEOTIDE SEQUENCE [LARGE SCALE GENOMIC DNA]</scope>
    <source>
        <strain evidence="2">CG10_big_fil_rev_8_21_14_0_10_48_11</strain>
    </source>
</reference>
<feature type="transmembrane region" description="Helical" evidence="1">
    <location>
        <begin position="100"/>
        <end position="122"/>
    </location>
</feature>
<gene>
    <name evidence="2" type="ORF">COV04_04530</name>
</gene>
<evidence type="ECO:0000256" key="1">
    <source>
        <dbReference type="SAM" id="Phobius"/>
    </source>
</evidence>
<evidence type="ECO:0000313" key="3">
    <source>
        <dbReference type="Proteomes" id="UP000231152"/>
    </source>
</evidence>
<dbReference type="AlphaFoldDB" id="A0A2M8LDM3"/>
<dbReference type="Proteomes" id="UP000231152">
    <property type="component" value="Unassembled WGS sequence"/>
</dbReference>
<accession>A0A2M8LDM3</accession>
<keyword evidence="1" id="KW-0472">Membrane</keyword>